<dbReference type="AlphaFoldDB" id="A0A450RT81"/>
<keyword evidence="1" id="KW-0472">Membrane</keyword>
<proteinExistence type="predicted"/>
<sequence length="77" mass="8826">MTTTTFDTLQFVKILKDAEFSDKQAEAISQAIQNVRRESDLATKTDVRILESKIDSIRWILGIIVLLTVVPLIRNFF</sequence>
<evidence type="ECO:0000256" key="1">
    <source>
        <dbReference type="SAM" id="Phobius"/>
    </source>
</evidence>
<organism evidence="2">
    <name type="scientific">Candidatus Kentrum sp. FW</name>
    <dbReference type="NCBI Taxonomy" id="2126338"/>
    <lineage>
        <taxon>Bacteria</taxon>
        <taxon>Pseudomonadati</taxon>
        <taxon>Pseudomonadota</taxon>
        <taxon>Gammaproteobacteria</taxon>
        <taxon>Candidatus Kentrum</taxon>
    </lineage>
</organism>
<protein>
    <recommendedName>
        <fullName evidence="3">DUF1640 domain-containing protein</fullName>
    </recommendedName>
</protein>
<evidence type="ECO:0000313" key="2">
    <source>
        <dbReference type="EMBL" id="VFJ42255.1"/>
    </source>
</evidence>
<reference evidence="2" key="1">
    <citation type="submission" date="2019-02" db="EMBL/GenBank/DDBJ databases">
        <authorList>
            <person name="Gruber-Vodicka R. H."/>
            <person name="Seah K. B. B."/>
        </authorList>
    </citation>
    <scope>NUCLEOTIDE SEQUENCE</scope>
    <source>
        <strain evidence="2">BECK_BZ15</strain>
    </source>
</reference>
<gene>
    <name evidence="2" type="ORF">BECKFW1821A_GA0114235_100112</name>
</gene>
<dbReference type="EMBL" id="CAADEW010000001">
    <property type="protein sequence ID" value="VFJ42255.1"/>
    <property type="molecule type" value="Genomic_DNA"/>
</dbReference>
<feature type="transmembrane region" description="Helical" evidence="1">
    <location>
        <begin position="56"/>
        <end position="73"/>
    </location>
</feature>
<keyword evidence="1" id="KW-0812">Transmembrane</keyword>
<keyword evidence="1" id="KW-1133">Transmembrane helix</keyword>
<evidence type="ECO:0008006" key="3">
    <source>
        <dbReference type="Google" id="ProtNLM"/>
    </source>
</evidence>
<accession>A0A450RT81</accession>
<dbReference type="Gene3D" id="1.20.5.340">
    <property type="match status" value="1"/>
</dbReference>
<name>A0A450RT81_9GAMM</name>